<accession>A0A0D2Q974</accession>
<proteinExistence type="predicted"/>
<dbReference type="Proteomes" id="UP000054270">
    <property type="component" value="Unassembled WGS sequence"/>
</dbReference>
<feature type="compositionally biased region" description="Basic residues" evidence="1">
    <location>
        <begin position="1"/>
        <end position="10"/>
    </location>
</feature>
<gene>
    <name evidence="2" type="ORF">HYPSUDRAFT_807732</name>
</gene>
<keyword evidence="3" id="KW-1185">Reference proteome</keyword>
<feature type="region of interest" description="Disordered" evidence="1">
    <location>
        <begin position="173"/>
        <end position="198"/>
    </location>
</feature>
<evidence type="ECO:0000313" key="2">
    <source>
        <dbReference type="EMBL" id="KJA28190.1"/>
    </source>
</evidence>
<evidence type="ECO:0000313" key="3">
    <source>
        <dbReference type="Proteomes" id="UP000054270"/>
    </source>
</evidence>
<dbReference type="OrthoDB" id="10673937at2759"/>
<dbReference type="STRING" id="945553.A0A0D2Q974"/>
<protein>
    <submittedName>
        <fullName evidence="2">Uncharacterized protein</fullName>
    </submittedName>
</protein>
<feature type="compositionally biased region" description="Polar residues" evidence="1">
    <location>
        <begin position="15"/>
        <end position="31"/>
    </location>
</feature>
<organism evidence="2 3">
    <name type="scientific">Hypholoma sublateritium (strain FD-334 SS-4)</name>
    <dbReference type="NCBI Taxonomy" id="945553"/>
    <lineage>
        <taxon>Eukaryota</taxon>
        <taxon>Fungi</taxon>
        <taxon>Dikarya</taxon>
        <taxon>Basidiomycota</taxon>
        <taxon>Agaricomycotina</taxon>
        <taxon>Agaricomycetes</taxon>
        <taxon>Agaricomycetidae</taxon>
        <taxon>Agaricales</taxon>
        <taxon>Agaricineae</taxon>
        <taxon>Strophariaceae</taxon>
        <taxon>Hypholoma</taxon>
    </lineage>
</organism>
<reference evidence="3" key="1">
    <citation type="submission" date="2014-04" db="EMBL/GenBank/DDBJ databases">
        <title>Evolutionary Origins and Diversification of the Mycorrhizal Mutualists.</title>
        <authorList>
            <consortium name="DOE Joint Genome Institute"/>
            <consortium name="Mycorrhizal Genomics Consortium"/>
            <person name="Kohler A."/>
            <person name="Kuo A."/>
            <person name="Nagy L.G."/>
            <person name="Floudas D."/>
            <person name="Copeland A."/>
            <person name="Barry K.W."/>
            <person name="Cichocki N."/>
            <person name="Veneault-Fourrey C."/>
            <person name="LaButti K."/>
            <person name="Lindquist E.A."/>
            <person name="Lipzen A."/>
            <person name="Lundell T."/>
            <person name="Morin E."/>
            <person name="Murat C."/>
            <person name="Riley R."/>
            <person name="Ohm R."/>
            <person name="Sun H."/>
            <person name="Tunlid A."/>
            <person name="Henrissat B."/>
            <person name="Grigoriev I.V."/>
            <person name="Hibbett D.S."/>
            <person name="Martin F."/>
        </authorList>
    </citation>
    <scope>NUCLEOTIDE SEQUENCE [LARGE SCALE GENOMIC DNA]</scope>
    <source>
        <strain evidence="3">FD-334 SS-4</strain>
    </source>
</reference>
<evidence type="ECO:0000256" key="1">
    <source>
        <dbReference type="SAM" id="MobiDB-lite"/>
    </source>
</evidence>
<dbReference type="AlphaFoldDB" id="A0A0D2Q974"/>
<feature type="region of interest" description="Disordered" evidence="1">
    <location>
        <begin position="1"/>
        <end position="43"/>
    </location>
</feature>
<name>A0A0D2Q974_HYPSF</name>
<sequence length="297" mass="32663">MPSSRKKKQSKALDQKNTLHNFFSATPTSKTTNEKSRHSKSRQLKIGPTIDSNIIVIDSDSDDDVEFVEILDVKKRRLSPKGASVCSTSLADQRLLANTNCISNDTTSKSTGGSLVTGSPQHTRSSHSPAFSFGFPFLLVDTNSDGQFQQTKEEATSFGVPHLLCNNGQSASLRVGSSPRPDFPSISSAGPRITPETLDETPVDIDLTLDEWDNGDDEDVDEYGANIDDDVPESELLVLQADNRDSQFGEIRARSDQADVSRYNVQKSTILLIHHSIMTQVIIYSYPVQSRTVVQKE</sequence>
<dbReference type="EMBL" id="KN817522">
    <property type="protein sequence ID" value="KJA28190.1"/>
    <property type="molecule type" value="Genomic_DNA"/>
</dbReference>